<comment type="caution">
    <text evidence="2">The sequence shown here is derived from an EMBL/GenBank/DDBJ whole genome shotgun (WGS) entry which is preliminary data.</text>
</comment>
<evidence type="ECO:0000313" key="2">
    <source>
        <dbReference type="EMBL" id="MFC4589382.1"/>
    </source>
</evidence>
<name>A0ABV9EID7_9ACTN</name>
<reference evidence="3" key="1">
    <citation type="journal article" date="2019" name="Int. J. Syst. Evol. Microbiol.">
        <title>The Global Catalogue of Microorganisms (GCM) 10K type strain sequencing project: providing services to taxonomists for standard genome sequencing and annotation.</title>
        <authorList>
            <consortium name="The Broad Institute Genomics Platform"/>
            <consortium name="The Broad Institute Genome Sequencing Center for Infectious Disease"/>
            <person name="Wu L."/>
            <person name="Ma J."/>
        </authorList>
    </citation>
    <scope>NUCLEOTIDE SEQUENCE [LARGE SCALE GENOMIC DNA]</scope>
    <source>
        <strain evidence="3">CCUG 49560</strain>
    </source>
</reference>
<feature type="region of interest" description="Disordered" evidence="1">
    <location>
        <begin position="1"/>
        <end position="33"/>
    </location>
</feature>
<evidence type="ECO:0000313" key="3">
    <source>
        <dbReference type="Proteomes" id="UP001595891"/>
    </source>
</evidence>
<gene>
    <name evidence="2" type="ORF">ACFO8L_25050</name>
</gene>
<evidence type="ECO:0000256" key="1">
    <source>
        <dbReference type="SAM" id="MobiDB-lite"/>
    </source>
</evidence>
<dbReference type="Proteomes" id="UP001595891">
    <property type="component" value="Unassembled WGS sequence"/>
</dbReference>
<accession>A0ABV9EID7</accession>
<protein>
    <submittedName>
        <fullName evidence="2">Uncharacterized protein</fullName>
    </submittedName>
</protein>
<proteinExistence type="predicted"/>
<organism evidence="2 3">
    <name type="scientific">Sphaerisporangium corydalis</name>
    <dbReference type="NCBI Taxonomy" id="1441875"/>
    <lineage>
        <taxon>Bacteria</taxon>
        <taxon>Bacillati</taxon>
        <taxon>Actinomycetota</taxon>
        <taxon>Actinomycetes</taxon>
        <taxon>Streptosporangiales</taxon>
        <taxon>Streptosporangiaceae</taxon>
        <taxon>Sphaerisporangium</taxon>
    </lineage>
</organism>
<dbReference type="EMBL" id="JBHSFN010000016">
    <property type="protein sequence ID" value="MFC4589382.1"/>
    <property type="molecule type" value="Genomic_DNA"/>
</dbReference>
<sequence>MPAVATRFTGGTADPRTSGSCGAPSRAAHAQEPVSARLSDEFLTVPVATVDRCVEDVRACAAHLGVDVSTAVVERIAREHLLARVNSAPLVDPPG</sequence>
<keyword evidence="3" id="KW-1185">Reference proteome</keyword>
<dbReference type="RefSeq" id="WP_262844195.1">
    <property type="nucleotide sequence ID" value="NZ_JANZYP010000026.1"/>
</dbReference>